<dbReference type="InterPro" id="IPR009009">
    <property type="entry name" value="RlpA-like_DPBB"/>
</dbReference>
<keyword evidence="10" id="KW-1185">Reference proteome</keyword>
<comment type="similarity">
    <text evidence="4 5">Belongs to the RlpA family.</text>
</comment>
<dbReference type="InterPro" id="IPR012997">
    <property type="entry name" value="RplA"/>
</dbReference>
<sequence length="269" mass="30560">MPNKLKRLVTVYLSSVALAALLSACSSSPSEQRYGMSNDKAPDSAPELDHIENPIPRFEPYSRQGNRDYTVRGKNYQVWRDIEQHEVEGEASWYGKKFHGHLTSNGEIYDMYSMSAAHKNLPLPSYVEVTNLSNNKTVIVRVNDRGPFHQKRIIDLSYAAAYKLDMLKSGTAKVKVKLLRFDNENSAAEPQPGAQQYYVQLLASKNQQVLEQHQQQLKAEGLSTQLVTENGWQKLRLGPYYDVLSAEKYLANMRKGPYKDAYIINLKAN</sequence>
<dbReference type="Gene3D" id="3.30.70.1070">
    <property type="entry name" value="Sporulation related repeat"/>
    <property type="match status" value="1"/>
</dbReference>
<evidence type="ECO:0000256" key="5">
    <source>
        <dbReference type="RuleBase" id="RU003495"/>
    </source>
</evidence>
<keyword evidence="3 4" id="KW-0961">Cell wall biogenesis/degradation</keyword>
<feature type="domain" description="SPOR" evidence="8">
    <location>
        <begin position="191"/>
        <end position="266"/>
    </location>
</feature>
<protein>
    <recommendedName>
        <fullName evidence="4">Endolytic peptidoglycan transglycosylase RlpA</fullName>
        <ecNumber evidence="4">4.2.2.-</ecNumber>
    </recommendedName>
</protein>
<dbReference type="EC" id="4.2.2.-" evidence="4"/>
<dbReference type="HAMAP" id="MF_02071">
    <property type="entry name" value="RlpA"/>
    <property type="match status" value="1"/>
</dbReference>
<evidence type="ECO:0000256" key="1">
    <source>
        <dbReference type="ARBA" id="ARBA00022729"/>
    </source>
</evidence>
<accession>A0ABU7FZV6</accession>
<dbReference type="PANTHER" id="PTHR34183:SF1">
    <property type="entry name" value="ENDOLYTIC PEPTIDOGLYCAN TRANSGLYCOSYLASE RLPA"/>
    <property type="match status" value="1"/>
</dbReference>
<evidence type="ECO:0000256" key="7">
    <source>
        <dbReference type="SAM" id="SignalP"/>
    </source>
</evidence>
<dbReference type="PROSITE" id="PS51724">
    <property type="entry name" value="SPOR"/>
    <property type="match status" value="1"/>
</dbReference>
<dbReference type="NCBIfam" id="TIGR00413">
    <property type="entry name" value="rlpA"/>
    <property type="match status" value="1"/>
</dbReference>
<comment type="caution">
    <text evidence="9">The sequence shown here is derived from an EMBL/GenBank/DDBJ whole genome shotgun (WGS) entry which is preliminary data.</text>
</comment>
<dbReference type="SUPFAM" id="SSF110997">
    <property type="entry name" value="Sporulation related repeat"/>
    <property type="match status" value="1"/>
</dbReference>
<dbReference type="Gene3D" id="2.40.40.10">
    <property type="entry name" value="RlpA-like domain"/>
    <property type="match status" value="1"/>
</dbReference>
<keyword evidence="4" id="KW-1003">Cell membrane</keyword>
<comment type="subcellular location">
    <subcellularLocation>
        <location evidence="4">Cell membrane</location>
        <topology evidence="4">Lipid-anchor</topology>
    </subcellularLocation>
</comment>
<gene>
    <name evidence="4" type="primary">rlpA</name>
    <name evidence="9" type="ORF">SNR37_002033</name>
</gene>
<evidence type="ECO:0000256" key="6">
    <source>
        <dbReference type="SAM" id="MobiDB-lite"/>
    </source>
</evidence>
<name>A0ABU7FZV6_9ALTE</name>
<dbReference type="RefSeq" id="WP_329774081.1">
    <property type="nucleotide sequence ID" value="NZ_JAYDYW010000004.1"/>
</dbReference>
<dbReference type="PROSITE" id="PS51257">
    <property type="entry name" value="PROKAR_LIPOPROTEIN"/>
    <property type="match status" value="1"/>
</dbReference>
<dbReference type="Pfam" id="PF03330">
    <property type="entry name" value="DPBB_1"/>
    <property type="match status" value="1"/>
</dbReference>
<reference evidence="9 10" key="2">
    <citation type="submission" date="2023-12" db="EMBL/GenBank/DDBJ databases">
        <authorList>
            <consortium name="Cladostephus spongiosus"/>
            <person name="Lorente B."/>
            <person name="Cabral C."/>
            <person name="Frias J."/>
            <person name="Faria J."/>
            <person name="Toubarro D."/>
        </authorList>
    </citation>
    <scope>NUCLEOTIDE SEQUENCE [LARGE SCALE GENOMIC DNA]</scope>
    <source>
        <strain evidence="9 10">ZMCS4</strain>
    </source>
</reference>
<dbReference type="InterPro" id="IPR036680">
    <property type="entry name" value="SPOR-like_sf"/>
</dbReference>
<keyword evidence="2 4" id="KW-0456">Lyase</keyword>
<feature type="chain" id="PRO_5045137107" description="Endolytic peptidoglycan transglycosylase RlpA" evidence="7">
    <location>
        <begin position="20"/>
        <end position="269"/>
    </location>
</feature>
<organism evidence="9 10">
    <name type="scientific">Agarivorans aestuarii</name>
    <dbReference type="NCBI Taxonomy" id="1563703"/>
    <lineage>
        <taxon>Bacteria</taxon>
        <taxon>Pseudomonadati</taxon>
        <taxon>Pseudomonadota</taxon>
        <taxon>Gammaproteobacteria</taxon>
        <taxon>Alteromonadales</taxon>
        <taxon>Alteromonadaceae</taxon>
        <taxon>Agarivorans</taxon>
    </lineage>
</organism>
<keyword evidence="4" id="KW-0449">Lipoprotein</keyword>
<proteinExistence type="inferred from homology"/>
<evidence type="ECO:0000256" key="2">
    <source>
        <dbReference type="ARBA" id="ARBA00023239"/>
    </source>
</evidence>
<comment type="function">
    <text evidence="4">Lytic transglycosylase with a strong preference for naked glycan strands that lack stem peptides.</text>
</comment>
<evidence type="ECO:0000313" key="9">
    <source>
        <dbReference type="EMBL" id="MEE1672630.1"/>
    </source>
</evidence>
<keyword evidence="1 7" id="KW-0732">Signal</keyword>
<evidence type="ECO:0000259" key="8">
    <source>
        <dbReference type="PROSITE" id="PS51724"/>
    </source>
</evidence>
<keyword evidence="4" id="KW-0564">Palmitate</keyword>
<dbReference type="InterPro" id="IPR034718">
    <property type="entry name" value="RlpA"/>
</dbReference>
<dbReference type="Pfam" id="PF05036">
    <property type="entry name" value="SPOR"/>
    <property type="match status" value="1"/>
</dbReference>
<dbReference type="CDD" id="cd22268">
    <property type="entry name" value="DPBB_RlpA-like"/>
    <property type="match status" value="1"/>
</dbReference>
<reference evidence="10" key="1">
    <citation type="submission" date="2023-07" db="EMBL/GenBank/DDBJ databases">
        <title>Draft genome sequence of Agarivorans aestuarii strain ZMCS4, a CAZymes producing bacteria isolated from the marine brown algae Clodostephus spongiosus.</title>
        <authorList>
            <person name="Lorente B."/>
            <person name="Cabral C."/>
            <person name="Frias J."/>
            <person name="Faria J."/>
            <person name="Toubarro D."/>
        </authorList>
    </citation>
    <scope>NUCLEOTIDE SEQUENCE [LARGE SCALE GENOMIC DNA]</scope>
    <source>
        <strain evidence="10">ZMCS4</strain>
    </source>
</reference>
<feature type="region of interest" description="Disordered" evidence="6">
    <location>
        <begin position="28"/>
        <end position="66"/>
    </location>
</feature>
<dbReference type="PANTHER" id="PTHR34183">
    <property type="entry name" value="ENDOLYTIC PEPTIDOGLYCAN TRANSGLYCOSYLASE RLPA"/>
    <property type="match status" value="1"/>
</dbReference>
<keyword evidence="4" id="KW-0472">Membrane</keyword>
<dbReference type="InterPro" id="IPR036908">
    <property type="entry name" value="RlpA-like_sf"/>
</dbReference>
<dbReference type="SUPFAM" id="SSF50685">
    <property type="entry name" value="Barwin-like endoglucanases"/>
    <property type="match status" value="1"/>
</dbReference>
<dbReference type="Proteomes" id="UP001310248">
    <property type="component" value="Unassembled WGS sequence"/>
</dbReference>
<dbReference type="InterPro" id="IPR007730">
    <property type="entry name" value="SPOR-like_dom"/>
</dbReference>
<feature type="signal peptide" evidence="7">
    <location>
        <begin position="1"/>
        <end position="19"/>
    </location>
</feature>
<evidence type="ECO:0000256" key="4">
    <source>
        <dbReference type="HAMAP-Rule" id="MF_02071"/>
    </source>
</evidence>
<evidence type="ECO:0000313" key="10">
    <source>
        <dbReference type="Proteomes" id="UP001310248"/>
    </source>
</evidence>
<dbReference type="EMBL" id="JAYDYW010000004">
    <property type="protein sequence ID" value="MEE1672630.1"/>
    <property type="molecule type" value="Genomic_DNA"/>
</dbReference>
<evidence type="ECO:0000256" key="3">
    <source>
        <dbReference type="ARBA" id="ARBA00023316"/>
    </source>
</evidence>